<proteinExistence type="predicted"/>
<dbReference type="EMBL" id="JAFBFC010000001">
    <property type="protein sequence ID" value="MBM7701419.1"/>
    <property type="molecule type" value="Genomic_DNA"/>
</dbReference>
<dbReference type="RefSeq" id="WP_205182732.1">
    <property type="nucleotide sequence ID" value="NZ_JAFBFC010000001.1"/>
</dbReference>
<evidence type="ECO:0000313" key="2">
    <source>
        <dbReference type="Proteomes" id="UP000809829"/>
    </source>
</evidence>
<sequence>MNKIIPSMVAFGIGAYAYKVAEGRDLLTKRNMKRMRKRMMKTFR</sequence>
<evidence type="ECO:0000313" key="1">
    <source>
        <dbReference type="EMBL" id="MBM7701419.1"/>
    </source>
</evidence>
<accession>A0ABS2QSB1</accession>
<organism evidence="1 2">
    <name type="scientific">Priestia iocasae</name>
    <dbReference type="NCBI Taxonomy" id="2291674"/>
    <lineage>
        <taxon>Bacteria</taxon>
        <taxon>Bacillati</taxon>
        <taxon>Bacillota</taxon>
        <taxon>Bacilli</taxon>
        <taxon>Bacillales</taxon>
        <taxon>Bacillaceae</taxon>
        <taxon>Priestia</taxon>
    </lineage>
</organism>
<gene>
    <name evidence="1" type="ORF">JOC83_000245</name>
</gene>
<reference evidence="1 2" key="1">
    <citation type="submission" date="2021-01" db="EMBL/GenBank/DDBJ databases">
        <title>Genomic Encyclopedia of Type Strains, Phase IV (KMG-IV): sequencing the most valuable type-strain genomes for metagenomic binning, comparative biology and taxonomic classification.</title>
        <authorList>
            <person name="Goeker M."/>
        </authorList>
    </citation>
    <scope>NUCLEOTIDE SEQUENCE [LARGE SCALE GENOMIC DNA]</scope>
    <source>
        <strain evidence="1 2">DSM 104297</strain>
    </source>
</reference>
<dbReference type="Pfam" id="PF13056">
    <property type="entry name" value="DUF3918"/>
    <property type="match status" value="1"/>
</dbReference>
<keyword evidence="2" id="KW-1185">Reference proteome</keyword>
<comment type="caution">
    <text evidence="1">The sequence shown here is derived from an EMBL/GenBank/DDBJ whole genome shotgun (WGS) entry which is preliminary data.</text>
</comment>
<evidence type="ECO:0008006" key="3">
    <source>
        <dbReference type="Google" id="ProtNLM"/>
    </source>
</evidence>
<name>A0ABS2QSB1_9BACI</name>
<dbReference type="Proteomes" id="UP000809829">
    <property type="component" value="Unassembled WGS sequence"/>
</dbReference>
<dbReference type="InterPro" id="IPR025029">
    <property type="entry name" value="DUF3918"/>
</dbReference>
<protein>
    <recommendedName>
        <fullName evidence="3">DUF3918 domain-containing protein</fullName>
    </recommendedName>
</protein>